<proteinExistence type="predicted"/>
<keyword evidence="1" id="KW-0812">Transmembrane</keyword>
<protein>
    <submittedName>
        <fullName evidence="2">Uncharacterized protein</fullName>
    </submittedName>
</protein>
<evidence type="ECO:0000256" key="1">
    <source>
        <dbReference type="SAM" id="Phobius"/>
    </source>
</evidence>
<reference evidence="2" key="1">
    <citation type="submission" date="2018-07" db="EMBL/GenBank/DDBJ databases">
        <authorList>
            <consortium name="Genoscope - CEA"/>
            <person name="William W."/>
        </authorList>
    </citation>
    <scope>NUCLEOTIDE SEQUENCE</scope>
    <source>
        <strain evidence="2">IK1</strain>
    </source>
</reference>
<keyword evidence="1" id="KW-0472">Membrane</keyword>
<feature type="transmembrane region" description="Helical" evidence="1">
    <location>
        <begin position="73"/>
        <end position="92"/>
    </location>
</feature>
<gene>
    <name evidence="2" type="ORF">TRIP_D390097</name>
</gene>
<dbReference type="AlphaFoldDB" id="A0A653AFP5"/>
<organism evidence="2">
    <name type="scientific">uncultured Paludibacter sp</name>
    <dbReference type="NCBI Taxonomy" id="497635"/>
    <lineage>
        <taxon>Bacteria</taxon>
        <taxon>Pseudomonadati</taxon>
        <taxon>Bacteroidota</taxon>
        <taxon>Bacteroidia</taxon>
        <taxon>Bacteroidales</taxon>
        <taxon>Paludibacteraceae</taxon>
        <taxon>Paludibacter</taxon>
        <taxon>environmental samples</taxon>
    </lineage>
</organism>
<sequence>MNFWGTKLFILSLLAFLVSLLFFVGEIMTRNCLFNLNYSLLSLSIGLFLLSYRRYGLKKEILPFAKSPIINKIIFPVFIVIDLFLIFGYFFVEKISLFQDIEVVKRWFGIYAIIVLLWIATLFLLKKQFKLW</sequence>
<feature type="transmembrane region" description="Helical" evidence="1">
    <location>
        <begin position="33"/>
        <end position="52"/>
    </location>
</feature>
<feature type="transmembrane region" description="Helical" evidence="1">
    <location>
        <begin position="107"/>
        <end position="125"/>
    </location>
</feature>
<evidence type="ECO:0000313" key="2">
    <source>
        <dbReference type="EMBL" id="VBB46494.1"/>
    </source>
</evidence>
<accession>A0A653AFP5</accession>
<dbReference type="EMBL" id="UPXZ01000033">
    <property type="protein sequence ID" value="VBB46494.1"/>
    <property type="molecule type" value="Genomic_DNA"/>
</dbReference>
<name>A0A653AFP5_9BACT</name>
<keyword evidence="1" id="KW-1133">Transmembrane helix</keyword>